<dbReference type="Gene3D" id="2.30.250.10">
    <property type="entry name" value="Aminopeptidase i, Domain 2"/>
    <property type="match status" value="1"/>
</dbReference>
<evidence type="ECO:0000256" key="2">
    <source>
        <dbReference type="ARBA" id="ARBA00008290"/>
    </source>
</evidence>
<evidence type="ECO:0000256" key="8">
    <source>
        <dbReference type="ARBA" id="ARBA00023049"/>
    </source>
</evidence>
<dbReference type="GO" id="GO:0006508">
    <property type="term" value="P:proteolysis"/>
    <property type="evidence" value="ECO:0007669"/>
    <property type="project" value="UniProtKB-KW"/>
</dbReference>
<evidence type="ECO:0000256" key="1">
    <source>
        <dbReference type="ARBA" id="ARBA00001947"/>
    </source>
</evidence>
<dbReference type="Pfam" id="PF02127">
    <property type="entry name" value="Peptidase_M18"/>
    <property type="match status" value="1"/>
</dbReference>
<evidence type="ECO:0000256" key="10">
    <source>
        <dbReference type="RuleBase" id="RU004387"/>
    </source>
</evidence>
<dbReference type="Gene3D" id="3.40.630.10">
    <property type="entry name" value="Zn peptidases"/>
    <property type="match status" value="1"/>
</dbReference>
<dbReference type="EC" id="3.4.11.-" evidence="10"/>
<dbReference type="EMBL" id="FOAB01000004">
    <property type="protein sequence ID" value="SEL49666.1"/>
    <property type="molecule type" value="Genomic_DNA"/>
</dbReference>
<dbReference type="CDD" id="cd05658">
    <property type="entry name" value="M18_DAP"/>
    <property type="match status" value="1"/>
</dbReference>
<protein>
    <recommendedName>
        <fullName evidence="10">M18 family aminopeptidase</fullName>
        <ecNumber evidence="10">3.4.11.-</ecNumber>
    </recommendedName>
</protein>
<keyword evidence="3 9" id="KW-0031">Aminopeptidase</keyword>
<evidence type="ECO:0000256" key="5">
    <source>
        <dbReference type="ARBA" id="ARBA00022723"/>
    </source>
</evidence>
<dbReference type="RefSeq" id="WP_091409155.1">
    <property type="nucleotide sequence ID" value="NZ_FOAB01000004.1"/>
</dbReference>
<sequence length="424" mass="48042">MSYTQNLLNFIDSSSTSFHVVSILKKELISQNYQELFEKDNWDLKKEKKYFVTRADGSIIVFRTPKKWSNDYSFKIIGAHTDSPCLKIKNNPISTKEGYQLLNIEIYGGVLLSSWFDRDLHFGGRLIIENEAGVLEQKLITVEKKLRIPRLAIHLDREVNKTGFTPNPQEHMFPIIGLSNEISFENWLKEETGISGTILSWDLFLFDAEKSSFGGISNEFIYAPRLDNLASVHASFEALKQSVITDNEVQMAVYFQHEEIGSESQNGANSNFLETTLKRIHSFVSSKEETYFQSIARSFFISADMAHAVHPNYTSKHDANHKPIIGAGPVIKSNANMRYATDAFSIAKFKQWCKKSNVPFQDFCSRNDIGCGSTIGPMVASNIGIPTIDVGNPMLSMHSIREMCGTQDHEYIIEVFTEFYNTSS</sequence>
<organism evidence="11 12">
    <name type="scientific">Aquimarina amphilecti</name>
    <dbReference type="NCBI Taxonomy" id="1038014"/>
    <lineage>
        <taxon>Bacteria</taxon>
        <taxon>Pseudomonadati</taxon>
        <taxon>Bacteroidota</taxon>
        <taxon>Flavobacteriia</taxon>
        <taxon>Flavobacteriales</taxon>
        <taxon>Flavobacteriaceae</taxon>
        <taxon>Aquimarina</taxon>
    </lineage>
</organism>
<accession>A0A1H7QNX4</accession>
<dbReference type="GO" id="GO:0008237">
    <property type="term" value="F:metallopeptidase activity"/>
    <property type="evidence" value="ECO:0007669"/>
    <property type="project" value="UniProtKB-KW"/>
</dbReference>
<proteinExistence type="inferred from homology"/>
<evidence type="ECO:0000256" key="6">
    <source>
        <dbReference type="ARBA" id="ARBA00022801"/>
    </source>
</evidence>
<dbReference type="OrthoDB" id="9764268at2"/>
<evidence type="ECO:0000256" key="3">
    <source>
        <dbReference type="ARBA" id="ARBA00022438"/>
    </source>
</evidence>
<dbReference type="PANTHER" id="PTHR28570:SF3">
    <property type="entry name" value="ASPARTYL AMINOPEPTIDASE"/>
    <property type="match status" value="1"/>
</dbReference>
<comment type="cofactor">
    <cofactor evidence="1 10">
        <name>Zn(2+)</name>
        <dbReference type="ChEBI" id="CHEBI:29105"/>
    </cofactor>
</comment>
<evidence type="ECO:0000256" key="4">
    <source>
        <dbReference type="ARBA" id="ARBA00022670"/>
    </source>
</evidence>
<evidence type="ECO:0000313" key="11">
    <source>
        <dbReference type="EMBL" id="SEL49666.1"/>
    </source>
</evidence>
<keyword evidence="5 9" id="KW-0479">Metal-binding</keyword>
<dbReference type="AlphaFoldDB" id="A0A1H7QNX4"/>
<dbReference type="InterPro" id="IPR001948">
    <property type="entry name" value="Peptidase_M18"/>
</dbReference>
<dbReference type="SUPFAM" id="SSF53187">
    <property type="entry name" value="Zn-dependent exopeptidases"/>
    <property type="match status" value="1"/>
</dbReference>
<evidence type="ECO:0000256" key="9">
    <source>
        <dbReference type="RuleBase" id="RU004386"/>
    </source>
</evidence>
<gene>
    <name evidence="11" type="ORF">SAMN04487910_2634</name>
</gene>
<keyword evidence="8 9" id="KW-0482">Metalloprotease</keyword>
<reference evidence="11 12" key="1">
    <citation type="submission" date="2016-10" db="EMBL/GenBank/DDBJ databases">
        <authorList>
            <person name="de Groot N.N."/>
        </authorList>
    </citation>
    <scope>NUCLEOTIDE SEQUENCE [LARGE SCALE GENOMIC DNA]</scope>
    <source>
        <strain evidence="11 12">DSM 25232</strain>
    </source>
</reference>
<dbReference type="Proteomes" id="UP000198521">
    <property type="component" value="Unassembled WGS sequence"/>
</dbReference>
<evidence type="ECO:0000313" key="12">
    <source>
        <dbReference type="Proteomes" id="UP000198521"/>
    </source>
</evidence>
<dbReference type="InterPro" id="IPR023358">
    <property type="entry name" value="Peptidase_M18_dom2"/>
</dbReference>
<keyword evidence="7 9" id="KW-0862">Zinc</keyword>
<name>A0A1H7QNX4_AQUAM</name>
<dbReference type="GO" id="GO:0004177">
    <property type="term" value="F:aminopeptidase activity"/>
    <property type="evidence" value="ECO:0007669"/>
    <property type="project" value="UniProtKB-KW"/>
</dbReference>
<keyword evidence="6 9" id="KW-0378">Hydrolase</keyword>
<comment type="similarity">
    <text evidence="2 9">Belongs to the peptidase M18 family.</text>
</comment>
<dbReference type="PANTHER" id="PTHR28570">
    <property type="entry name" value="ASPARTYL AMINOPEPTIDASE"/>
    <property type="match status" value="1"/>
</dbReference>
<dbReference type="GO" id="GO:0005737">
    <property type="term" value="C:cytoplasm"/>
    <property type="evidence" value="ECO:0007669"/>
    <property type="project" value="UniProtKB-ARBA"/>
</dbReference>
<dbReference type="NCBIfam" id="NF002759">
    <property type="entry name" value="PRK02813.1"/>
    <property type="match status" value="1"/>
</dbReference>
<dbReference type="SUPFAM" id="SSF101821">
    <property type="entry name" value="Aminopeptidase/glucanase lid domain"/>
    <property type="match status" value="1"/>
</dbReference>
<dbReference type="PRINTS" id="PR00932">
    <property type="entry name" value="AMINO1PTASE"/>
</dbReference>
<evidence type="ECO:0000256" key="7">
    <source>
        <dbReference type="ARBA" id="ARBA00022833"/>
    </source>
</evidence>
<keyword evidence="4 9" id="KW-0645">Protease</keyword>
<dbReference type="GO" id="GO:0008270">
    <property type="term" value="F:zinc ion binding"/>
    <property type="evidence" value="ECO:0007669"/>
    <property type="project" value="InterPro"/>
</dbReference>
<keyword evidence="12" id="KW-1185">Reference proteome</keyword>